<keyword evidence="14" id="KW-0966">Cell projection</keyword>
<evidence type="ECO:0000259" key="11">
    <source>
        <dbReference type="Pfam" id="PF01706"/>
    </source>
</evidence>
<evidence type="ECO:0000256" key="1">
    <source>
        <dbReference type="ARBA" id="ARBA00004117"/>
    </source>
</evidence>
<evidence type="ECO:0000256" key="2">
    <source>
        <dbReference type="ARBA" id="ARBA00004413"/>
    </source>
</evidence>
<dbReference type="PANTHER" id="PTHR30534:SF0">
    <property type="entry name" value="FLAGELLAR MOTOR SWITCH PROTEIN FLIG"/>
    <property type="match status" value="1"/>
</dbReference>
<dbReference type="Proteomes" id="UP000321562">
    <property type="component" value="Unassembled WGS sequence"/>
</dbReference>
<gene>
    <name evidence="14" type="ORF">FQV27_05310</name>
</gene>
<dbReference type="InterPro" id="IPR011002">
    <property type="entry name" value="FliG_a-hlx"/>
</dbReference>
<dbReference type="Pfam" id="PF14842">
    <property type="entry name" value="FliG_N"/>
    <property type="match status" value="1"/>
</dbReference>
<dbReference type="GO" id="GO:0071973">
    <property type="term" value="P:bacterial-type flagellum-dependent cell motility"/>
    <property type="evidence" value="ECO:0007669"/>
    <property type="project" value="InterPro"/>
</dbReference>
<name>A0A5C6SA19_9RHOB</name>
<evidence type="ECO:0000259" key="13">
    <source>
        <dbReference type="Pfam" id="PF14842"/>
    </source>
</evidence>
<dbReference type="EMBL" id="VOPL01000001">
    <property type="protein sequence ID" value="TXB71258.1"/>
    <property type="molecule type" value="Genomic_DNA"/>
</dbReference>
<protein>
    <recommendedName>
        <fullName evidence="4">Flagellar motor switch protein FliG</fullName>
    </recommendedName>
</protein>
<dbReference type="InterPro" id="IPR000090">
    <property type="entry name" value="Flg_Motor_Flig"/>
</dbReference>
<proteinExistence type="inferred from homology"/>
<dbReference type="Pfam" id="PF01706">
    <property type="entry name" value="FliG_C"/>
    <property type="match status" value="1"/>
</dbReference>
<accession>A0A5C6SA19</accession>
<dbReference type="GO" id="GO:0005886">
    <property type="term" value="C:plasma membrane"/>
    <property type="evidence" value="ECO:0007669"/>
    <property type="project" value="UniProtKB-SubCell"/>
</dbReference>
<comment type="similarity">
    <text evidence="3">Belongs to the FliG family.</text>
</comment>
<dbReference type="GO" id="GO:0006935">
    <property type="term" value="P:chemotaxis"/>
    <property type="evidence" value="ECO:0007669"/>
    <property type="project" value="UniProtKB-KW"/>
</dbReference>
<dbReference type="InterPro" id="IPR032779">
    <property type="entry name" value="FliG_M"/>
</dbReference>
<feature type="domain" description="Flagellar motor switch protein FliG middle" evidence="12">
    <location>
        <begin position="119"/>
        <end position="188"/>
    </location>
</feature>
<evidence type="ECO:0000256" key="7">
    <source>
        <dbReference type="ARBA" id="ARBA00022779"/>
    </source>
</evidence>
<sequence length="349" mass="37554">MMLEPMLTPRQKAAVIVRLLLANGQSISLEQLPPNAQAALAHEMALMGMVDRDTRDRVIEEFCESLEQVGLTFPGGIDGTLEMLDGTISRDITDRLRRMAAMTGHADPWDRIAAMPVAQLCELALGEATEVAAVMFSKLPVPKAAEAFGMMPPERARAIAYAMSMTGGIEPPALRRIGVALLQAAETLPAPVLDGGPIEKVGAILNFTTSGTRDEVLVGLDQDDADFANEVRKAIFTWANIPKRIDPRDIPRIVREADQQALLRAIAGAKDANRASAEFILGALSSRMADAIREDVETLGRVSQNDTEDAMSEIVAGIRRMEDAGDLFLIAGEVDEPEGDIVIKTSGAN</sequence>
<dbReference type="Pfam" id="PF14841">
    <property type="entry name" value="FliG_M"/>
    <property type="match status" value="1"/>
</dbReference>
<keyword evidence="9" id="KW-0975">Bacterial flagellum</keyword>
<keyword evidence="14" id="KW-0282">Flagellum</keyword>
<dbReference type="GO" id="GO:0009425">
    <property type="term" value="C:bacterial-type flagellum basal body"/>
    <property type="evidence" value="ECO:0007669"/>
    <property type="project" value="UniProtKB-SubCell"/>
</dbReference>
<dbReference type="SUPFAM" id="SSF48029">
    <property type="entry name" value="FliG"/>
    <property type="match status" value="2"/>
</dbReference>
<dbReference type="InterPro" id="IPR023087">
    <property type="entry name" value="Flg_Motor_Flig_C"/>
</dbReference>
<dbReference type="GO" id="GO:0003774">
    <property type="term" value="F:cytoskeletal motor activity"/>
    <property type="evidence" value="ECO:0007669"/>
    <property type="project" value="InterPro"/>
</dbReference>
<dbReference type="RefSeq" id="WP_147096756.1">
    <property type="nucleotide sequence ID" value="NZ_JBHUFH010000002.1"/>
</dbReference>
<evidence type="ECO:0000313" key="15">
    <source>
        <dbReference type="Proteomes" id="UP000321562"/>
    </source>
</evidence>
<evidence type="ECO:0000256" key="9">
    <source>
        <dbReference type="ARBA" id="ARBA00023143"/>
    </source>
</evidence>
<keyword evidence="5" id="KW-1003">Cell membrane</keyword>
<evidence type="ECO:0000256" key="5">
    <source>
        <dbReference type="ARBA" id="ARBA00022475"/>
    </source>
</evidence>
<dbReference type="PANTHER" id="PTHR30534">
    <property type="entry name" value="FLAGELLAR MOTOR SWITCH PROTEIN FLIG"/>
    <property type="match status" value="1"/>
</dbReference>
<comment type="function">
    <text evidence="10">FliG is one of three proteins (FliG, FliN, FliM) that forms the rotor-mounted switch complex (C ring), located at the base of the basal body. This complex interacts with the CheY and CheZ chemotaxis proteins, in addition to contacting components of the motor that determine the direction of flagellar rotation.</text>
</comment>
<keyword evidence="15" id="KW-1185">Reference proteome</keyword>
<comment type="subcellular location">
    <subcellularLocation>
        <location evidence="1">Bacterial flagellum basal body</location>
    </subcellularLocation>
    <subcellularLocation>
        <location evidence="2">Cell membrane</location>
        <topology evidence="2">Peripheral membrane protein</topology>
        <orientation evidence="2">Cytoplasmic side</orientation>
    </subcellularLocation>
</comment>
<dbReference type="InterPro" id="IPR028263">
    <property type="entry name" value="FliG_N"/>
</dbReference>
<evidence type="ECO:0000256" key="8">
    <source>
        <dbReference type="ARBA" id="ARBA00023136"/>
    </source>
</evidence>
<keyword evidence="6" id="KW-0145">Chemotaxis</keyword>
<comment type="caution">
    <text evidence="14">The sequence shown here is derived from an EMBL/GenBank/DDBJ whole genome shotgun (WGS) entry which is preliminary data.</text>
</comment>
<evidence type="ECO:0000259" key="12">
    <source>
        <dbReference type="Pfam" id="PF14841"/>
    </source>
</evidence>
<dbReference type="OrthoDB" id="7616820at2"/>
<dbReference type="Gene3D" id="1.10.220.30">
    <property type="match status" value="3"/>
</dbReference>
<keyword evidence="8" id="KW-0472">Membrane</keyword>
<dbReference type="AlphaFoldDB" id="A0A5C6SA19"/>
<reference evidence="14 15" key="1">
    <citation type="submission" date="2019-08" db="EMBL/GenBank/DDBJ databases">
        <authorList>
            <person name="Ye J."/>
        </authorList>
    </citation>
    <scope>NUCLEOTIDE SEQUENCE [LARGE SCALE GENOMIC DNA]</scope>
    <source>
        <strain evidence="14 15">TK008</strain>
    </source>
</reference>
<evidence type="ECO:0000313" key="14">
    <source>
        <dbReference type="EMBL" id="TXB71258.1"/>
    </source>
</evidence>
<feature type="domain" description="Flagellar motor switch protein FliG N-terminal" evidence="13">
    <location>
        <begin position="7"/>
        <end position="109"/>
    </location>
</feature>
<evidence type="ECO:0000256" key="6">
    <source>
        <dbReference type="ARBA" id="ARBA00022500"/>
    </source>
</evidence>
<evidence type="ECO:0000256" key="10">
    <source>
        <dbReference type="ARBA" id="ARBA00025598"/>
    </source>
</evidence>
<organism evidence="14 15">
    <name type="scientific">Paracoccus aurantiacus</name>
    <dbReference type="NCBI Taxonomy" id="2599412"/>
    <lineage>
        <taxon>Bacteria</taxon>
        <taxon>Pseudomonadati</taxon>
        <taxon>Pseudomonadota</taxon>
        <taxon>Alphaproteobacteria</taxon>
        <taxon>Rhodobacterales</taxon>
        <taxon>Paracoccaceae</taxon>
        <taxon>Paracoccus</taxon>
    </lineage>
</organism>
<evidence type="ECO:0000256" key="3">
    <source>
        <dbReference type="ARBA" id="ARBA00010299"/>
    </source>
</evidence>
<dbReference type="PRINTS" id="PR00954">
    <property type="entry name" value="FLGMOTORFLIG"/>
</dbReference>
<feature type="domain" description="Flagellar motor switch protein FliG C-terminal" evidence="11">
    <location>
        <begin position="220"/>
        <end position="328"/>
    </location>
</feature>
<keyword evidence="14" id="KW-0969">Cilium</keyword>
<keyword evidence="7" id="KW-0283">Flagellar rotation</keyword>
<evidence type="ECO:0000256" key="4">
    <source>
        <dbReference type="ARBA" id="ARBA00021870"/>
    </source>
</evidence>